<evidence type="ECO:0000313" key="3">
    <source>
        <dbReference type="Proteomes" id="UP000682134"/>
    </source>
</evidence>
<accession>A0A940NQP5</accession>
<dbReference type="EMBL" id="JAGIYQ010000007">
    <property type="protein sequence ID" value="MBP0725798.1"/>
    <property type="molecule type" value="Genomic_DNA"/>
</dbReference>
<dbReference type="AlphaFoldDB" id="A0A940NQP5"/>
<evidence type="ECO:0000313" key="2">
    <source>
        <dbReference type="EMBL" id="MBP0725798.1"/>
    </source>
</evidence>
<feature type="transmembrane region" description="Helical" evidence="1">
    <location>
        <begin position="12"/>
        <end position="30"/>
    </location>
</feature>
<keyword evidence="1" id="KW-1133">Transmembrane helix</keyword>
<name>A0A940NQP5_9BACI</name>
<gene>
    <name evidence="2" type="ORF">J5Y03_11510</name>
</gene>
<comment type="caution">
    <text evidence="2">The sequence shown here is derived from an EMBL/GenBank/DDBJ whole genome shotgun (WGS) entry which is preliminary data.</text>
</comment>
<keyword evidence="1" id="KW-0472">Membrane</keyword>
<keyword evidence="1" id="KW-0812">Transmembrane</keyword>
<protein>
    <submittedName>
        <fullName evidence="2">Uncharacterized protein</fullName>
    </submittedName>
</protein>
<proteinExistence type="predicted"/>
<sequence>MDERKKSLKTSLILGLVIIIIVLAIAVNSFTKIQSSYNKFIVHKTKKDSIVTKYLTTDEIRQLFSIQDRLRYKYSVETKTNWLYWEISDGANTVLITDNYMSRHPEYDSAKIKFKVNKYTVDGKTVEFMSNSKIIQVHSKDGWKDK</sequence>
<dbReference type="RefSeq" id="WP_209405747.1">
    <property type="nucleotide sequence ID" value="NZ_JAGIYQ010000007.1"/>
</dbReference>
<evidence type="ECO:0000256" key="1">
    <source>
        <dbReference type="SAM" id="Phobius"/>
    </source>
</evidence>
<organism evidence="2 3">
    <name type="scientific">Gottfriedia endophytica</name>
    <dbReference type="NCBI Taxonomy" id="2820819"/>
    <lineage>
        <taxon>Bacteria</taxon>
        <taxon>Bacillati</taxon>
        <taxon>Bacillota</taxon>
        <taxon>Bacilli</taxon>
        <taxon>Bacillales</taxon>
        <taxon>Bacillaceae</taxon>
        <taxon>Gottfriedia</taxon>
    </lineage>
</organism>
<keyword evidence="3" id="KW-1185">Reference proteome</keyword>
<reference evidence="2" key="1">
    <citation type="submission" date="2021-04" db="EMBL/GenBank/DDBJ databases">
        <title>Genome seq and assembly of Bacillus sp.</title>
        <authorList>
            <person name="Chhetri G."/>
        </authorList>
    </citation>
    <scope>NUCLEOTIDE SEQUENCE</scope>
    <source>
        <strain evidence="2">RG28</strain>
    </source>
</reference>
<dbReference type="Proteomes" id="UP000682134">
    <property type="component" value="Unassembled WGS sequence"/>
</dbReference>